<reference evidence="3" key="1">
    <citation type="submission" date="2016-05" db="EMBL/GenBank/DDBJ databases">
        <title>Comparative genomics of biotechnologically important yeasts.</title>
        <authorList>
            <consortium name="DOE Joint Genome Institute"/>
            <person name="Riley R."/>
            <person name="Haridas S."/>
            <person name="Wolfe K.H."/>
            <person name="Lopes M.R."/>
            <person name="Hittinger C.T."/>
            <person name="Goker M."/>
            <person name="Salamov A."/>
            <person name="Wisecaver J."/>
            <person name="Long T.M."/>
            <person name="Aerts A.L."/>
            <person name="Barry K."/>
            <person name="Choi C."/>
            <person name="Clum A."/>
            <person name="Coughlan A.Y."/>
            <person name="Deshpande S."/>
            <person name="Douglass A.P."/>
            <person name="Hanson S.J."/>
            <person name="Klenk H.-P."/>
            <person name="Labutti K."/>
            <person name="Lapidus A."/>
            <person name="Lindquist E."/>
            <person name="Lipzen A."/>
            <person name="Meier-Kolthoff J.P."/>
            <person name="Ohm R.A."/>
            <person name="Otillar R.P."/>
            <person name="Pangilinan J."/>
            <person name="Peng Y."/>
            <person name="Rokas A."/>
            <person name="Rosa C.A."/>
            <person name="Scheuner C."/>
            <person name="Sibirny A.A."/>
            <person name="Slot J.C."/>
            <person name="Stielow J.B."/>
            <person name="Sun H."/>
            <person name="Kurtzman C.P."/>
            <person name="Blackwell M."/>
            <person name="Grigoriev I.V."/>
            <person name="Jeffries T.W."/>
        </authorList>
    </citation>
    <scope>NUCLEOTIDE SEQUENCE [LARGE SCALE GENOMIC DNA]</scope>
    <source>
        <strain evidence="3">NRRL Y-12698</strain>
    </source>
</reference>
<dbReference type="GO" id="GO:0034506">
    <property type="term" value="C:chromosome, centromeric core domain"/>
    <property type="evidence" value="ECO:0007669"/>
    <property type="project" value="TreeGrafter"/>
</dbReference>
<dbReference type="Proteomes" id="UP000094336">
    <property type="component" value="Unassembled WGS sequence"/>
</dbReference>
<dbReference type="GO" id="GO:1990644">
    <property type="term" value="F:microtubule site clamp"/>
    <property type="evidence" value="ECO:0007669"/>
    <property type="project" value="TreeGrafter"/>
</dbReference>
<evidence type="ECO:0000313" key="3">
    <source>
        <dbReference type="Proteomes" id="UP000094336"/>
    </source>
</evidence>
<evidence type="ECO:0000313" key="2">
    <source>
        <dbReference type="EMBL" id="ODQ77467.1"/>
    </source>
</evidence>
<dbReference type="GO" id="GO:0072686">
    <property type="term" value="C:mitotic spindle"/>
    <property type="evidence" value="ECO:0007669"/>
    <property type="project" value="TreeGrafter"/>
</dbReference>
<dbReference type="PANTHER" id="PTHR28006">
    <property type="entry name" value="MONOPOLIN COMPLEX SUBUNIT CSM1"/>
    <property type="match status" value="1"/>
</dbReference>
<feature type="domain" description="Monopolin complex subunit Csm1/Pcs1 C-terminal" evidence="1">
    <location>
        <begin position="2"/>
        <end position="109"/>
    </location>
</feature>
<dbReference type="PANTHER" id="PTHR28006:SF1">
    <property type="entry name" value="MONOPOLIN COMPLEX SUBUNIT CSM1"/>
    <property type="match status" value="1"/>
</dbReference>
<dbReference type="InterPro" id="IPR038608">
    <property type="entry name" value="Csm1/Pcs1_C_sf"/>
</dbReference>
<dbReference type="InterPro" id="IPR020981">
    <property type="entry name" value="Csm1/Pcs1_C"/>
</dbReference>
<dbReference type="GO" id="GO:0005730">
    <property type="term" value="C:nucleolus"/>
    <property type="evidence" value="ECO:0007669"/>
    <property type="project" value="TreeGrafter"/>
</dbReference>
<gene>
    <name evidence="2" type="ORF">BABINDRAFT_16093</name>
</gene>
<dbReference type="Pfam" id="PF12539">
    <property type="entry name" value="Csm1"/>
    <property type="match status" value="1"/>
</dbReference>
<dbReference type="GO" id="GO:0033551">
    <property type="term" value="C:monopolin complex"/>
    <property type="evidence" value="ECO:0007669"/>
    <property type="project" value="InterPro"/>
</dbReference>
<accession>A0A1E3QKD8</accession>
<keyword evidence="3" id="KW-1185">Reference proteome</keyword>
<dbReference type="OrthoDB" id="2431049at2759"/>
<feature type="non-terminal residue" evidence="2">
    <location>
        <position position="128"/>
    </location>
</feature>
<evidence type="ECO:0000259" key="1">
    <source>
        <dbReference type="Pfam" id="PF12539"/>
    </source>
</evidence>
<dbReference type="RefSeq" id="XP_018982795.1">
    <property type="nucleotide sequence ID" value="XM_019128543.2"/>
</dbReference>
<dbReference type="GeneID" id="30146396"/>
<sequence>VIFDMLEVITGLRIHNLDEDEEEITFDCSQIANDGAASPESFNWDYKLIVSKLGTSAANDILYIPDTNKEQLANLLRVKGLGEGDRRRVERLQASLPSYFLDTLTFPYDTLPQFYQNLSKALNKKEKE</sequence>
<dbReference type="Gene3D" id="3.90.1150.80">
    <property type="match status" value="1"/>
</dbReference>
<dbReference type="STRING" id="984486.A0A1E3QKD8"/>
<name>A0A1E3QKD8_9ASCO</name>
<dbReference type="InterPro" id="IPR040349">
    <property type="entry name" value="Csm1/Pcs1"/>
</dbReference>
<dbReference type="GO" id="GO:0045144">
    <property type="term" value="P:meiotic sister chromatid segregation"/>
    <property type="evidence" value="ECO:0007669"/>
    <property type="project" value="TreeGrafter"/>
</dbReference>
<dbReference type="CDD" id="cd23787">
    <property type="entry name" value="RWD_CSM1"/>
    <property type="match status" value="1"/>
</dbReference>
<dbReference type="GO" id="GO:0051315">
    <property type="term" value="P:attachment of mitotic spindle microtubules to kinetochore"/>
    <property type="evidence" value="ECO:0007669"/>
    <property type="project" value="TreeGrafter"/>
</dbReference>
<protein>
    <recommendedName>
        <fullName evidence="1">Monopolin complex subunit Csm1/Pcs1 C-terminal domain-containing protein</fullName>
    </recommendedName>
</protein>
<dbReference type="EMBL" id="KV454440">
    <property type="protein sequence ID" value="ODQ77467.1"/>
    <property type="molecule type" value="Genomic_DNA"/>
</dbReference>
<feature type="non-terminal residue" evidence="2">
    <location>
        <position position="1"/>
    </location>
</feature>
<organism evidence="2 3">
    <name type="scientific">Babjeviella inositovora NRRL Y-12698</name>
    <dbReference type="NCBI Taxonomy" id="984486"/>
    <lineage>
        <taxon>Eukaryota</taxon>
        <taxon>Fungi</taxon>
        <taxon>Dikarya</taxon>
        <taxon>Ascomycota</taxon>
        <taxon>Saccharomycotina</taxon>
        <taxon>Pichiomycetes</taxon>
        <taxon>Serinales incertae sedis</taxon>
        <taxon>Babjeviella</taxon>
    </lineage>
</organism>
<dbReference type="AlphaFoldDB" id="A0A1E3QKD8"/>
<proteinExistence type="predicted"/>